<name>Q5LN67_RUEPO</name>
<reference evidence="2 3" key="2">
    <citation type="journal article" date="2014" name="Stand. Genomic Sci.">
        <title>An updated genome annotation for the model marine bacterium Ruegeria pomeroyi DSS-3.</title>
        <authorList>
            <person name="Rivers A.R."/>
            <person name="Smith C.B."/>
            <person name="Moran M.A."/>
        </authorList>
    </citation>
    <scope>GENOME REANNOTATION</scope>
    <source>
        <strain evidence="3">ATCC 700808 / DSM 15171 / DSS-3</strain>
    </source>
</reference>
<dbReference type="KEGG" id="sil:SPO3345"/>
<organism evidence="2 3">
    <name type="scientific">Ruegeria pomeroyi (strain ATCC 700808 / DSM 15171 / DSS-3)</name>
    <name type="common">Silicibacter pomeroyi</name>
    <dbReference type="NCBI Taxonomy" id="246200"/>
    <lineage>
        <taxon>Bacteria</taxon>
        <taxon>Pseudomonadati</taxon>
        <taxon>Pseudomonadota</taxon>
        <taxon>Alphaproteobacteria</taxon>
        <taxon>Rhodobacterales</taxon>
        <taxon>Roseobacteraceae</taxon>
        <taxon>Ruegeria</taxon>
    </lineage>
</organism>
<dbReference type="Proteomes" id="UP000001023">
    <property type="component" value="Chromosome"/>
</dbReference>
<keyword evidence="1" id="KW-0812">Transmembrane</keyword>
<keyword evidence="3" id="KW-1185">Reference proteome</keyword>
<evidence type="ECO:0008006" key="4">
    <source>
        <dbReference type="Google" id="ProtNLM"/>
    </source>
</evidence>
<dbReference type="STRING" id="246200.SPO3345"/>
<sequence>MMRYSRANRSKRCAMSRRLLSIAALLAGNAIGLLLAALLLDGFSIAPLSLIVVVIVFSLIQALAEPLIRRLSQRNLPALQGGIALVVIFVGLLVTELVTSGLVVGGISNLLAATLLVWLGALAAGILLPRYVFKSLRAPKA</sequence>
<accession>Q5LN67</accession>
<dbReference type="AlphaFoldDB" id="Q5LN67"/>
<keyword evidence="1" id="KW-0472">Membrane</keyword>
<gene>
    <name evidence="2" type="ordered locus">SPO3345</name>
</gene>
<reference evidence="2 3" key="1">
    <citation type="journal article" date="2004" name="Nature">
        <title>Genome sequence of Silicibacter pomeroyi reveals adaptations to the marine environment.</title>
        <authorList>
            <person name="Moran M.A."/>
            <person name="Buchan A."/>
            <person name="Gonzalez J.M."/>
            <person name="Heidelberg J.F."/>
            <person name="Whitman W.B."/>
            <person name="Kiene R.P."/>
            <person name="Henriksen J.R."/>
            <person name="King G.M."/>
            <person name="Belas R."/>
            <person name="Fuqua C."/>
            <person name="Brinkac L."/>
            <person name="Lewis M."/>
            <person name="Johri S."/>
            <person name="Weaver B."/>
            <person name="Pai G."/>
            <person name="Eisen J.A."/>
            <person name="Rahe E."/>
            <person name="Sheldon W.M."/>
            <person name="Ye W."/>
            <person name="Miller T.R."/>
            <person name="Carlton J."/>
            <person name="Rasko D.A."/>
            <person name="Paulsen I.T."/>
            <person name="Ren Q."/>
            <person name="Daugherty S.C."/>
            <person name="Deboy R.T."/>
            <person name="Dodson R.J."/>
            <person name="Durkin A.S."/>
            <person name="Madupu R."/>
            <person name="Nelson W.C."/>
            <person name="Sullivan S.A."/>
            <person name="Rosovitz M.J."/>
            <person name="Haft D.H."/>
            <person name="Selengut J."/>
            <person name="Ward N."/>
        </authorList>
    </citation>
    <scope>NUCLEOTIDE SEQUENCE [LARGE SCALE GENOMIC DNA]</scope>
    <source>
        <strain evidence="3">ATCC 700808 / DSM 15171 / DSS-3</strain>
    </source>
</reference>
<evidence type="ECO:0000256" key="1">
    <source>
        <dbReference type="SAM" id="Phobius"/>
    </source>
</evidence>
<dbReference type="PaxDb" id="246200-SPO3345"/>
<dbReference type="HOGENOM" id="CLU_151963_0_0_5"/>
<dbReference type="EMBL" id="CP000031">
    <property type="protein sequence ID" value="AAV96572.1"/>
    <property type="molecule type" value="Genomic_DNA"/>
</dbReference>
<proteinExistence type="predicted"/>
<feature type="transmembrane region" description="Helical" evidence="1">
    <location>
        <begin position="110"/>
        <end position="133"/>
    </location>
</feature>
<evidence type="ECO:0000313" key="3">
    <source>
        <dbReference type="Proteomes" id="UP000001023"/>
    </source>
</evidence>
<evidence type="ECO:0000313" key="2">
    <source>
        <dbReference type="EMBL" id="AAV96572.1"/>
    </source>
</evidence>
<dbReference type="eggNOG" id="ENOG50320Y6">
    <property type="taxonomic scope" value="Bacteria"/>
</dbReference>
<keyword evidence="1" id="KW-1133">Transmembrane helix</keyword>
<feature type="transmembrane region" description="Helical" evidence="1">
    <location>
        <begin position="46"/>
        <end position="64"/>
    </location>
</feature>
<feature type="transmembrane region" description="Helical" evidence="1">
    <location>
        <begin position="76"/>
        <end position="98"/>
    </location>
</feature>
<protein>
    <recommendedName>
        <fullName evidence="4">4 TMS phage holin, superfamily IV</fullName>
    </recommendedName>
</protein>